<evidence type="ECO:0000313" key="11">
    <source>
        <dbReference type="EMBL" id="OGG55616.1"/>
    </source>
</evidence>
<accession>A0A1F6D2H0</accession>
<comment type="similarity">
    <text evidence="2 10">Belongs to the FliR/MopE/SpaR family.</text>
</comment>
<dbReference type="GO" id="GO:0006605">
    <property type="term" value="P:protein targeting"/>
    <property type="evidence" value="ECO:0007669"/>
    <property type="project" value="UniProtKB-UniRule"/>
</dbReference>
<dbReference type="InterPro" id="IPR006303">
    <property type="entry name" value="FliR"/>
</dbReference>
<keyword evidence="8 10" id="KW-0975">Bacterial flagellum</keyword>
<evidence type="ECO:0000256" key="6">
    <source>
        <dbReference type="ARBA" id="ARBA00022989"/>
    </source>
</evidence>
<protein>
    <recommendedName>
        <fullName evidence="3 9">Flagellar biosynthetic protein FliR</fullName>
    </recommendedName>
</protein>
<comment type="function">
    <text evidence="1 10">Role in flagellar biosynthesis.</text>
</comment>
<keyword evidence="11" id="KW-0966">Cell projection</keyword>
<dbReference type="PANTHER" id="PTHR30065:SF1">
    <property type="entry name" value="SURFACE PRESENTATION OF ANTIGENS PROTEIN SPAR"/>
    <property type="match status" value="1"/>
</dbReference>
<dbReference type="GO" id="GO:0044780">
    <property type="term" value="P:bacterial-type flagellum assembly"/>
    <property type="evidence" value="ECO:0007669"/>
    <property type="project" value="UniProtKB-UniRule"/>
</dbReference>
<dbReference type="PANTHER" id="PTHR30065">
    <property type="entry name" value="FLAGELLAR BIOSYNTHETIC PROTEIN FLIR"/>
    <property type="match status" value="1"/>
</dbReference>
<feature type="transmembrane region" description="Helical" evidence="10">
    <location>
        <begin position="14"/>
        <end position="31"/>
    </location>
</feature>
<sequence length="260" mass="27890">MDILNYTLDNFERFLFVFLRVMGILTIAPIFGHRSVVSQVKVGVALMVAVAIFPVVPLTLKTHPHLLLLVLALVKELLMGMLIGFVSLLVFIGVRFAGEMVGLDIGFGVANLIDPLSAEQVSIVGEFQSLLAVVIFLLVNGHHILLRGLAASFDLVPLGGAQMPELLGRSLITLTGKVFVIAVQLAAPVSATLFLTTLALGIVARTVPQMNVFVVGFPLKIIVGIAAIMFTLPMFYAALVALFGGLERDLSTVLRLMSGR</sequence>
<evidence type="ECO:0000256" key="5">
    <source>
        <dbReference type="ARBA" id="ARBA00022692"/>
    </source>
</evidence>
<organism evidence="11 12">
    <name type="scientific">Handelsmanbacteria sp. (strain RIFCSPLOWO2_12_FULL_64_10)</name>
    <dbReference type="NCBI Taxonomy" id="1817868"/>
    <lineage>
        <taxon>Bacteria</taxon>
        <taxon>Candidatus Handelsmaniibacteriota</taxon>
    </lineage>
</organism>
<comment type="subcellular location">
    <subcellularLocation>
        <location evidence="10">Cell membrane</location>
        <topology evidence="10">Multi-pass membrane protein</topology>
    </subcellularLocation>
    <subcellularLocation>
        <location evidence="10">Bacterial flagellum basal body</location>
    </subcellularLocation>
</comment>
<feature type="transmembrane region" description="Helical" evidence="10">
    <location>
        <begin position="66"/>
        <end position="92"/>
    </location>
</feature>
<reference evidence="11 12" key="1">
    <citation type="journal article" date="2016" name="Nat. Commun.">
        <title>Thousands of microbial genomes shed light on interconnected biogeochemical processes in an aquifer system.</title>
        <authorList>
            <person name="Anantharaman K."/>
            <person name="Brown C.T."/>
            <person name="Hug L.A."/>
            <person name="Sharon I."/>
            <person name="Castelle C.J."/>
            <person name="Probst A.J."/>
            <person name="Thomas B.C."/>
            <person name="Singh A."/>
            <person name="Wilkins M.J."/>
            <person name="Karaoz U."/>
            <person name="Brodie E.L."/>
            <person name="Williams K.H."/>
            <person name="Hubbard S.S."/>
            <person name="Banfield J.F."/>
        </authorList>
    </citation>
    <scope>NUCLEOTIDE SEQUENCE [LARGE SCALE GENOMIC DNA]</scope>
    <source>
        <strain evidence="12">RIFCSPLOWO2_12_FULL_64_10</strain>
    </source>
</reference>
<evidence type="ECO:0000256" key="8">
    <source>
        <dbReference type="ARBA" id="ARBA00023143"/>
    </source>
</evidence>
<evidence type="ECO:0000256" key="10">
    <source>
        <dbReference type="RuleBase" id="RU362071"/>
    </source>
</evidence>
<evidence type="ECO:0000313" key="12">
    <source>
        <dbReference type="Proteomes" id="UP000178606"/>
    </source>
</evidence>
<dbReference type="GO" id="GO:0005886">
    <property type="term" value="C:plasma membrane"/>
    <property type="evidence" value="ECO:0007669"/>
    <property type="project" value="UniProtKB-SubCell"/>
</dbReference>
<proteinExistence type="inferred from homology"/>
<keyword evidence="11" id="KW-0282">Flagellum</keyword>
<dbReference type="AlphaFoldDB" id="A0A1F6D2H0"/>
<keyword evidence="5 10" id="KW-0812">Transmembrane</keyword>
<dbReference type="GO" id="GO:0009425">
    <property type="term" value="C:bacterial-type flagellum basal body"/>
    <property type="evidence" value="ECO:0007669"/>
    <property type="project" value="UniProtKB-SubCell"/>
</dbReference>
<evidence type="ECO:0000256" key="7">
    <source>
        <dbReference type="ARBA" id="ARBA00023136"/>
    </source>
</evidence>
<evidence type="ECO:0000256" key="9">
    <source>
        <dbReference type="NCBIfam" id="TIGR01400"/>
    </source>
</evidence>
<dbReference type="NCBIfam" id="TIGR01400">
    <property type="entry name" value="fliR"/>
    <property type="match status" value="1"/>
</dbReference>
<dbReference type="InterPro" id="IPR002010">
    <property type="entry name" value="T3SS_IM_R"/>
</dbReference>
<feature type="transmembrane region" description="Helical" evidence="10">
    <location>
        <begin position="178"/>
        <end position="201"/>
    </location>
</feature>
<dbReference type="EMBL" id="MFKF01000066">
    <property type="protein sequence ID" value="OGG55616.1"/>
    <property type="molecule type" value="Genomic_DNA"/>
</dbReference>
<evidence type="ECO:0000256" key="4">
    <source>
        <dbReference type="ARBA" id="ARBA00022475"/>
    </source>
</evidence>
<feature type="transmembrane region" description="Helical" evidence="10">
    <location>
        <begin position="221"/>
        <end position="246"/>
    </location>
</feature>
<name>A0A1F6D2H0_HANXR</name>
<gene>
    <name evidence="11" type="ORF">A3F84_01695</name>
</gene>
<keyword evidence="6 10" id="KW-1133">Transmembrane helix</keyword>
<evidence type="ECO:0000256" key="1">
    <source>
        <dbReference type="ARBA" id="ARBA00002578"/>
    </source>
</evidence>
<keyword evidence="7 10" id="KW-0472">Membrane</keyword>
<evidence type="ECO:0000256" key="3">
    <source>
        <dbReference type="ARBA" id="ARBA00021717"/>
    </source>
</evidence>
<comment type="caution">
    <text evidence="11">The sequence shown here is derived from an EMBL/GenBank/DDBJ whole genome shotgun (WGS) entry which is preliminary data.</text>
</comment>
<dbReference type="Pfam" id="PF01311">
    <property type="entry name" value="Bac_export_1"/>
    <property type="match status" value="1"/>
</dbReference>
<evidence type="ECO:0000256" key="2">
    <source>
        <dbReference type="ARBA" id="ARBA00009772"/>
    </source>
</evidence>
<keyword evidence="11" id="KW-0969">Cilium</keyword>
<keyword evidence="4 10" id="KW-1003">Cell membrane</keyword>
<dbReference type="Proteomes" id="UP000178606">
    <property type="component" value="Unassembled WGS sequence"/>
</dbReference>
<dbReference type="PRINTS" id="PR00953">
    <property type="entry name" value="TYPE3IMRPROT"/>
</dbReference>
<feature type="transmembrane region" description="Helical" evidence="10">
    <location>
        <begin position="43"/>
        <end position="60"/>
    </location>
</feature>